<comment type="caution">
    <text evidence="2">The sequence shown here is derived from an EMBL/GenBank/DDBJ whole genome shotgun (WGS) entry which is preliminary data.</text>
</comment>
<keyword evidence="1" id="KW-0732">Signal</keyword>
<evidence type="ECO:0000256" key="1">
    <source>
        <dbReference type="SAM" id="SignalP"/>
    </source>
</evidence>
<protein>
    <submittedName>
        <fullName evidence="2">Uncharacterized protein</fullName>
    </submittedName>
</protein>
<evidence type="ECO:0000313" key="2">
    <source>
        <dbReference type="EMBL" id="MEQ3549411.1"/>
    </source>
</evidence>
<organism evidence="2 3">
    <name type="scientific">Pseudonocardia nematodicida</name>
    <dbReference type="NCBI Taxonomy" id="1206997"/>
    <lineage>
        <taxon>Bacteria</taxon>
        <taxon>Bacillati</taxon>
        <taxon>Actinomycetota</taxon>
        <taxon>Actinomycetes</taxon>
        <taxon>Pseudonocardiales</taxon>
        <taxon>Pseudonocardiaceae</taxon>
        <taxon>Pseudonocardia</taxon>
    </lineage>
</organism>
<sequence length="97" mass="9548">MKTLVRAVVVCVIALVAAAIAAGVASAQEPEPTPADQAAQLACLQQYIDFAQLPQQAVADPAAFSALVADAATKCENVTAPVPAPAPAAPAVTAPTG</sequence>
<gene>
    <name evidence="2" type="ORF">WIS52_02910</name>
</gene>
<dbReference type="Proteomes" id="UP001494902">
    <property type="component" value="Unassembled WGS sequence"/>
</dbReference>
<feature type="signal peptide" evidence="1">
    <location>
        <begin position="1"/>
        <end position="27"/>
    </location>
</feature>
<dbReference type="RefSeq" id="WP_349296487.1">
    <property type="nucleotide sequence ID" value="NZ_JBEDNQ010000001.1"/>
</dbReference>
<feature type="chain" id="PRO_5045335076" evidence="1">
    <location>
        <begin position="28"/>
        <end position="97"/>
    </location>
</feature>
<keyword evidence="3" id="KW-1185">Reference proteome</keyword>
<proteinExistence type="predicted"/>
<evidence type="ECO:0000313" key="3">
    <source>
        <dbReference type="Proteomes" id="UP001494902"/>
    </source>
</evidence>
<reference evidence="2 3" key="1">
    <citation type="submission" date="2024-03" db="EMBL/GenBank/DDBJ databases">
        <title>Draft genome sequence of Pseudonocardia nematodicida JCM 31783.</title>
        <authorList>
            <person name="Butdee W."/>
            <person name="Duangmal K."/>
        </authorList>
    </citation>
    <scope>NUCLEOTIDE SEQUENCE [LARGE SCALE GENOMIC DNA]</scope>
    <source>
        <strain evidence="2 3">JCM 31783</strain>
    </source>
</reference>
<dbReference type="EMBL" id="JBEDNQ010000001">
    <property type="protein sequence ID" value="MEQ3549411.1"/>
    <property type="molecule type" value="Genomic_DNA"/>
</dbReference>
<accession>A0ABV1K5M7</accession>
<name>A0ABV1K5M7_9PSEU</name>